<feature type="transmembrane region" description="Helical" evidence="7">
    <location>
        <begin position="379"/>
        <end position="397"/>
    </location>
</feature>
<sequence>MSTAEKEKAHDTTLVEAEQQHIESPSSPSSDLVSNREDGAADKVTFKTWLVVFVCVDDPGNSATKSILMVSQALSMSYGISFWPVPIMGTIQAQLAVILNDPPQSAWLGSVYNIATCISFMLCGANSDLFGRRWFLIGGNVLMVVGSVVVGSANTTGAAITGMVISGFAGGNCQISAFAIPELLPNKWRHIGVVIADAFVYVDVIAGPIVARYGLAAGSPGWRWLFYSTAFGNGLVAVALILWYFPPRHPRGIPFGQAFRELDYVGGVLFTAAVSLILVGVVYASYLPSNDGKVIGPLVSGFATLVAFACWETWVPLKQPLTPPRLFKHNYGRSLSAPMVVTFSVTIYYLGTNVIWSTIIGTIFTTPSSPTSLAAKYSLAQGMGVLVGAICLSTIGTKLKHWKWSQCFCVTMMTMFGGLLALTTENTRAMSIVFCFFCATFYGWAQYLSITYVQFGAEQTELGIAGGLAGTGRYAGTSVASTVYVTILSNAVSSNGVKKVIPAVMQAGASRALAQQVLAALPSGLGAVAAVPGTTDSMVAAAALAWRDTYVAGVRTVALASIAFGALGAITCLFLEDITPKMNEKIEIYLENDVNAERNVYH</sequence>
<keyword evidence="5 7" id="KW-0472">Membrane</keyword>
<protein>
    <recommendedName>
        <fullName evidence="8">Major facilitator superfamily (MFS) profile domain-containing protein</fullName>
    </recommendedName>
</protein>
<keyword evidence="3 7" id="KW-0812">Transmembrane</keyword>
<evidence type="ECO:0000313" key="10">
    <source>
        <dbReference type="Proteomes" id="UP000053029"/>
    </source>
</evidence>
<evidence type="ECO:0000256" key="2">
    <source>
        <dbReference type="ARBA" id="ARBA00022448"/>
    </source>
</evidence>
<feature type="transmembrane region" description="Helical" evidence="7">
    <location>
        <begin position="225"/>
        <end position="245"/>
    </location>
</feature>
<feature type="transmembrane region" description="Helical" evidence="7">
    <location>
        <begin position="192"/>
        <end position="213"/>
    </location>
</feature>
<dbReference type="GO" id="GO:0022857">
    <property type="term" value="F:transmembrane transporter activity"/>
    <property type="evidence" value="ECO:0007669"/>
    <property type="project" value="InterPro"/>
</dbReference>
<feature type="transmembrane region" description="Helical" evidence="7">
    <location>
        <begin position="265"/>
        <end position="288"/>
    </location>
</feature>
<proteinExistence type="predicted"/>
<organism evidence="9 10">
    <name type="scientific">Fonsecaea pedrosoi CBS 271.37</name>
    <dbReference type="NCBI Taxonomy" id="1442368"/>
    <lineage>
        <taxon>Eukaryota</taxon>
        <taxon>Fungi</taxon>
        <taxon>Dikarya</taxon>
        <taxon>Ascomycota</taxon>
        <taxon>Pezizomycotina</taxon>
        <taxon>Eurotiomycetes</taxon>
        <taxon>Chaetothyriomycetidae</taxon>
        <taxon>Chaetothyriales</taxon>
        <taxon>Herpotrichiellaceae</taxon>
        <taxon>Fonsecaea</taxon>
    </lineage>
</organism>
<dbReference type="EMBL" id="KN846969">
    <property type="protein sequence ID" value="KIW84803.1"/>
    <property type="molecule type" value="Genomic_DNA"/>
</dbReference>
<dbReference type="PANTHER" id="PTHR23501:SF195">
    <property type="entry name" value="PEP5"/>
    <property type="match status" value="1"/>
</dbReference>
<feature type="transmembrane region" description="Helical" evidence="7">
    <location>
        <begin position="404"/>
        <end position="422"/>
    </location>
</feature>
<dbReference type="Pfam" id="PF06609">
    <property type="entry name" value="TRI12"/>
    <property type="match status" value="1"/>
</dbReference>
<dbReference type="InterPro" id="IPR020846">
    <property type="entry name" value="MFS_dom"/>
</dbReference>
<comment type="subcellular location">
    <subcellularLocation>
        <location evidence="1">Membrane</location>
        <topology evidence="1">Multi-pass membrane protein</topology>
    </subcellularLocation>
</comment>
<evidence type="ECO:0000256" key="6">
    <source>
        <dbReference type="SAM" id="MobiDB-lite"/>
    </source>
</evidence>
<dbReference type="VEuPathDB" id="FungiDB:Z517_00191"/>
<feature type="transmembrane region" description="Helical" evidence="7">
    <location>
        <begin position="552"/>
        <end position="575"/>
    </location>
</feature>
<feature type="domain" description="Major facilitator superfamily (MFS) profile" evidence="8">
    <location>
        <begin position="65"/>
        <end position="583"/>
    </location>
</feature>
<feature type="transmembrane region" description="Helical" evidence="7">
    <location>
        <begin position="294"/>
        <end position="314"/>
    </location>
</feature>
<feature type="compositionally biased region" description="Basic and acidic residues" evidence="6">
    <location>
        <begin position="1"/>
        <end position="21"/>
    </location>
</feature>
<reference evidence="9 10" key="1">
    <citation type="submission" date="2015-01" db="EMBL/GenBank/DDBJ databases">
        <title>The Genome Sequence of Fonsecaea pedrosoi CBS 271.37.</title>
        <authorList>
            <consortium name="The Broad Institute Genomics Platform"/>
            <person name="Cuomo C."/>
            <person name="de Hoog S."/>
            <person name="Gorbushina A."/>
            <person name="Stielow B."/>
            <person name="Teixiera M."/>
            <person name="Abouelleil A."/>
            <person name="Chapman S.B."/>
            <person name="Priest M."/>
            <person name="Young S.K."/>
            <person name="Wortman J."/>
            <person name="Nusbaum C."/>
            <person name="Birren B."/>
        </authorList>
    </citation>
    <scope>NUCLEOTIDE SEQUENCE [LARGE SCALE GENOMIC DNA]</scope>
    <source>
        <strain evidence="9 10">CBS 271.37</strain>
    </source>
</reference>
<feature type="transmembrane region" description="Helical" evidence="7">
    <location>
        <begin position="105"/>
        <end position="122"/>
    </location>
</feature>
<dbReference type="OrthoDB" id="4139357at2759"/>
<feature type="transmembrane region" description="Helical" evidence="7">
    <location>
        <begin position="428"/>
        <end position="445"/>
    </location>
</feature>
<name>A0A0D2GUY5_9EURO</name>
<accession>A0A0D2GUY5</accession>
<feature type="transmembrane region" description="Helical" evidence="7">
    <location>
        <begin position="335"/>
        <end position="359"/>
    </location>
</feature>
<evidence type="ECO:0000259" key="8">
    <source>
        <dbReference type="PROSITE" id="PS50850"/>
    </source>
</evidence>
<dbReference type="InterPro" id="IPR010573">
    <property type="entry name" value="MFS_Str1/Tri12-like"/>
</dbReference>
<keyword evidence="2" id="KW-0813">Transport</keyword>
<dbReference type="Proteomes" id="UP000053029">
    <property type="component" value="Unassembled WGS sequence"/>
</dbReference>
<evidence type="ECO:0000256" key="4">
    <source>
        <dbReference type="ARBA" id="ARBA00022989"/>
    </source>
</evidence>
<feature type="region of interest" description="Disordered" evidence="6">
    <location>
        <begin position="1"/>
        <end position="35"/>
    </location>
</feature>
<dbReference type="PROSITE" id="PS50850">
    <property type="entry name" value="MFS"/>
    <property type="match status" value="1"/>
</dbReference>
<dbReference type="HOGENOM" id="CLU_000960_25_2_1"/>
<dbReference type="Gene3D" id="1.20.1250.20">
    <property type="entry name" value="MFS general substrate transporter like domains"/>
    <property type="match status" value="1"/>
</dbReference>
<dbReference type="GeneID" id="25299681"/>
<dbReference type="AlphaFoldDB" id="A0A0D2GUY5"/>
<dbReference type="SUPFAM" id="SSF103473">
    <property type="entry name" value="MFS general substrate transporter"/>
    <property type="match status" value="1"/>
</dbReference>
<evidence type="ECO:0000313" key="9">
    <source>
        <dbReference type="EMBL" id="KIW84803.1"/>
    </source>
</evidence>
<keyword evidence="10" id="KW-1185">Reference proteome</keyword>
<gene>
    <name evidence="9" type="ORF">Z517_00191</name>
</gene>
<dbReference type="GO" id="GO:0005886">
    <property type="term" value="C:plasma membrane"/>
    <property type="evidence" value="ECO:0007669"/>
    <property type="project" value="TreeGrafter"/>
</dbReference>
<feature type="transmembrane region" description="Helical" evidence="7">
    <location>
        <begin position="134"/>
        <end position="153"/>
    </location>
</feature>
<evidence type="ECO:0000256" key="3">
    <source>
        <dbReference type="ARBA" id="ARBA00022692"/>
    </source>
</evidence>
<feature type="transmembrane region" description="Helical" evidence="7">
    <location>
        <begin position="78"/>
        <end position="99"/>
    </location>
</feature>
<evidence type="ECO:0000256" key="1">
    <source>
        <dbReference type="ARBA" id="ARBA00004141"/>
    </source>
</evidence>
<dbReference type="InterPro" id="IPR036259">
    <property type="entry name" value="MFS_trans_sf"/>
</dbReference>
<evidence type="ECO:0000256" key="5">
    <source>
        <dbReference type="ARBA" id="ARBA00023136"/>
    </source>
</evidence>
<keyword evidence="4 7" id="KW-1133">Transmembrane helix</keyword>
<evidence type="ECO:0000256" key="7">
    <source>
        <dbReference type="SAM" id="Phobius"/>
    </source>
</evidence>
<dbReference type="PANTHER" id="PTHR23501">
    <property type="entry name" value="MAJOR FACILITATOR SUPERFAMILY"/>
    <property type="match status" value="1"/>
</dbReference>
<feature type="transmembrane region" description="Helical" evidence="7">
    <location>
        <begin position="525"/>
        <end position="546"/>
    </location>
</feature>
<dbReference type="RefSeq" id="XP_013288611.1">
    <property type="nucleotide sequence ID" value="XM_013433157.1"/>
</dbReference>